<dbReference type="EMBL" id="SRLO01001348">
    <property type="protein sequence ID" value="TNN38697.1"/>
    <property type="molecule type" value="Genomic_DNA"/>
</dbReference>
<evidence type="ECO:0000313" key="3">
    <source>
        <dbReference type="Proteomes" id="UP000314294"/>
    </source>
</evidence>
<organism evidence="2 3">
    <name type="scientific">Liparis tanakae</name>
    <name type="common">Tanaka's snailfish</name>
    <dbReference type="NCBI Taxonomy" id="230148"/>
    <lineage>
        <taxon>Eukaryota</taxon>
        <taxon>Metazoa</taxon>
        <taxon>Chordata</taxon>
        <taxon>Craniata</taxon>
        <taxon>Vertebrata</taxon>
        <taxon>Euteleostomi</taxon>
        <taxon>Actinopterygii</taxon>
        <taxon>Neopterygii</taxon>
        <taxon>Teleostei</taxon>
        <taxon>Neoteleostei</taxon>
        <taxon>Acanthomorphata</taxon>
        <taxon>Eupercaria</taxon>
        <taxon>Perciformes</taxon>
        <taxon>Cottioidei</taxon>
        <taxon>Cottales</taxon>
        <taxon>Liparidae</taxon>
        <taxon>Liparis</taxon>
    </lineage>
</organism>
<evidence type="ECO:0000256" key="1">
    <source>
        <dbReference type="SAM" id="MobiDB-lite"/>
    </source>
</evidence>
<accession>A0A4Z2FBZ1</accession>
<dbReference type="Proteomes" id="UP000314294">
    <property type="component" value="Unassembled WGS sequence"/>
</dbReference>
<evidence type="ECO:0000313" key="2">
    <source>
        <dbReference type="EMBL" id="TNN38697.1"/>
    </source>
</evidence>
<comment type="caution">
    <text evidence="2">The sequence shown here is derived from an EMBL/GenBank/DDBJ whole genome shotgun (WGS) entry which is preliminary data.</text>
</comment>
<dbReference type="AlphaFoldDB" id="A0A4Z2FBZ1"/>
<keyword evidence="3" id="KW-1185">Reference proteome</keyword>
<reference evidence="2 3" key="1">
    <citation type="submission" date="2019-03" db="EMBL/GenBank/DDBJ databases">
        <title>First draft genome of Liparis tanakae, snailfish: a comprehensive survey of snailfish specific genes.</title>
        <authorList>
            <person name="Kim W."/>
            <person name="Song I."/>
            <person name="Jeong J.-H."/>
            <person name="Kim D."/>
            <person name="Kim S."/>
            <person name="Ryu S."/>
            <person name="Song J.Y."/>
            <person name="Lee S.K."/>
        </authorList>
    </citation>
    <scope>NUCLEOTIDE SEQUENCE [LARGE SCALE GENOMIC DNA]</scope>
    <source>
        <tissue evidence="2">Muscle</tissue>
    </source>
</reference>
<name>A0A4Z2FBZ1_9TELE</name>
<feature type="compositionally biased region" description="Basic and acidic residues" evidence="1">
    <location>
        <begin position="77"/>
        <end position="91"/>
    </location>
</feature>
<gene>
    <name evidence="2" type="ORF">EYF80_051133</name>
</gene>
<protein>
    <submittedName>
        <fullName evidence="2">Uncharacterized protein</fullName>
    </submittedName>
</protein>
<proteinExistence type="predicted"/>
<sequence length="131" mass="14525">MCTDTSDSLPSPNEEEMMEKVAAGVLCLADGSAIERSAKAKWQRAEEDYRYRTTGTRVFKELRGDGRPRRRGHRRKGGEIDVRGPKKEGRNDATILIDGANRHLESGSSKDYNRARIRDSAADCSVGVISV</sequence>
<feature type="region of interest" description="Disordered" evidence="1">
    <location>
        <begin position="62"/>
        <end position="93"/>
    </location>
</feature>